<keyword evidence="11" id="KW-0482">Metalloprotease</keyword>
<evidence type="ECO:0000313" key="15">
    <source>
        <dbReference type="EMBL" id="GAH39411.1"/>
    </source>
</evidence>
<evidence type="ECO:0000256" key="10">
    <source>
        <dbReference type="ARBA" id="ARBA00022989"/>
    </source>
</evidence>
<dbReference type="InterPro" id="IPR052348">
    <property type="entry name" value="Metallopeptidase_M50B"/>
</dbReference>
<evidence type="ECO:0000256" key="3">
    <source>
        <dbReference type="ARBA" id="ARBA00007931"/>
    </source>
</evidence>
<organism evidence="15">
    <name type="scientific">marine sediment metagenome</name>
    <dbReference type="NCBI Taxonomy" id="412755"/>
    <lineage>
        <taxon>unclassified sequences</taxon>
        <taxon>metagenomes</taxon>
        <taxon>ecological metagenomes</taxon>
    </lineage>
</organism>
<dbReference type="EMBL" id="BARU01006966">
    <property type="protein sequence ID" value="GAH39411.1"/>
    <property type="molecule type" value="Genomic_DNA"/>
</dbReference>
<dbReference type="InterPro" id="IPR044537">
    <property type="entry name" value="Rip2-like"/>
</dbReference>
<dbReference type="GO" id="GO:0006508">
    <property type="term" value="P:proteolysis"/>
    <property type="evidence" value="ECO:0007669"/>
    <property type="project" value="UniProtKB-KW"/>
</dbReference>
<proteinExistence type="inferred from homology"/>
<feature type="transmembrane region" description="Helical" evidence="13">
    <location>
        <begin position="194"/>
        <end position="216"/>
    </location>
</feature>
<dbReference type="InterPro" id="IPR008915">
    <property type="entry name" value="Peptidase_M50"/>
</dbReference>
<dbReference type="Pfam" id="PF02163">
    <property type="entry name" value="Peptidase_M50"/>
    <property type="match status" value="1"/>
</dbReference>
<keyword evidence="6 13" id="KW-0812">Transmembrane</keyword>
<comment type="subcellular location">
    <subcellularLocation>
        <location evidence="2">Cell membrane</location>
        <topology evidence="2">Multi-pass membrane protein</topology>
    </subcellularLocation>
</comment>
<dbReference type="GO" id="GO:0046872">
    <property type="term" value="F:metal ion binding"/>
    <property type="evidence" value="ECO:0007669"/>
    <property type="project" value="UniProtKB-KW"/>
</dbReference>
<dbReference type="AlphaFoldDB" id="X1F1A8"/>
<dbReference type="PANTHER" id="PTHR35864:SF1">
    <property type="entry name" value="ZINC METALLOPROTEASE YWHC-RELATED"/>
    <property type="match status" value="1"/>
</dbReference>
<evidence type="ECO:0000256" key="4">
    <source>
        <dbReference type="ARBA" id="ARBA00022475"/>
    </source>
</evidence>
<sequence>MFGNLDFASILKQLLVLTPGILFGLTIHEFAHAWMANKMGDPTARLAGRLTLNPLVHLDPVGTILLFIAHFGWAKPVPINAANFREPRKGIILTSAAGAGANIICALIFGIIIRMAFPVNEWAQQAFFSPSWVMPAMAIRIIFMLLVYGMFFNLILAVFNLLPIPPLDGAHILFGMLPADKAAKLSWLYRYGPMILIGLIVIGMMTGVSVFAYIIIPPVSLGSYIFSGFNINILFALVNIFLGGTF</sequence>
<feature type="transmembrane region" description="Helical" evidence="13">
    <location>
        <begin position="137"/>
        <end position="162"/>
    </location>
</feature>
<evidence type="ECO:0000256" key="6">
    <source>
        <dbReference type="ARBA" id="ARBA00022692"/>
    </source>
</evidence>
<comment type="caution">
    <text evidence="15">The sequence shown here is derived from an EMBL/GenBank/DDBJ whole genome shotgun (WGS) entry which is preliminary data.</text>
</comment>
<evidence type="ECO:0000256" key="12">
    <source>
        <dbReference type="ARBA" id="ARBA00023136"/>
    </source>
</evidence>
<keyword evidence="10 13" id="KW-1133">Transmembrane helix</keyword>
<keyword evidence="4" id="KW-1003">Cell membrane</keyword>
<evidence type="ECO:0000256" key="9">
    <source>
        <dbReference type="ARBA" id="ARBA00022833"/>
    </source>
</evidence>
<evidence type="ECO:0000256" key="5">
    <source>
        <dbReference type="ARBA" id="ARBA00022670"/>
    </source>
</evidence>
<dbReference type="CDD" id="cd06158">
    <property type="entry name" value="S2P-M50_like_1"/>
    <property type="match status" value="1"/>
</dbReference>
<feature type="transmembrane region" description="Helical" evidence="13">
    <location>
        <begin position="222"/>
        <end position="242"/>
    </location>
</feature>
<keyword evidence="5" id="KW-0645">Protease</keyword>
<gene>
    <name evidence="15" type="ORF">S03H2_13731</name>
</gene>
<feature type="transmembrane region" description="Helical" evidence="13">
    <location>
        <begin position="55"/>
        <end position="74"/>
    </location>
</feature>
<evidence type="ECO:0000256" key="7">
    <source>
        <dbReference type="ARBA" id="ARBA00022723"/>
    </source>
</evidence>
<comment type="similarity">
    <text evidence="3">Belongs to the peptidase M50B family.</text>
</comment>
<evidence type="ECO:0000256" key="11">
    <source>
        <dbReference type="ARBA" id="ARBA00023049"/>
    </source>
</evidence>
<evidence type="ECO:0000256" key="2">
    <source>
        <dbReference type="ARBA" id="ARBA00004651"/>
    </source>
</evidence>
<evidence type="ECO:0000256" key="8">
    <source>
        <dbReference type="ARBA" id="ARBA00022801"/>
    </source>
</evidence>
<protein>
    <recommendedName>
        <fullName evidence="14">Peptidase M50 domain-containing protein</fullName>
    </recommendedName>
</protein>
<dbReference type="GO" id="GO:0008237">
    <property type="term" value="F:metallopeptidase activity"/>
    <property type="evidence" value="ECO:0007669"/>
    <property type="project" value="UniProtKB-KW"/>
</dbReference>
<evidence type="ECO:0000259" key="14">
    <source>
        <dbReference type="Pfam" id="PF02163"/>
    </source>
</evidence>
<feature type="transmembrane region" description="Helical" evidence="13">
    <location>
        <begin position="14"/>
        <end position="35"/>
    </location>
</feature>
<evidence type="ECO:0000256" key="1">
    <source>
        <dbReference type="ARBA" id="ARBA00001947"/>
    </source>
</evidence>
<feature type="domain" description="Peptidase M50" evidence="14">
    <location>
        <begin position="21"/>
        <end position="179"/>
    </location>
</feature>
<keyword evidence="9" id="KW-0862">Zinc</keyword>
<feature type="transmembrane region" description="Helical" evidence="13">
    <location>
        <begin position="95"/>
        <end position="117"/>
    </location>
</feature>
<comment type="cofactor">
    <cofactor evidence="1">
        <name>Zn(2+)</name>
        <dbReference type="ChEBI" id="CHEBI:29105"/>
    </cofactor>
</comment>
<dbReference type="PANTHER" id="PTHR35864">
    <property type="entry name" value="ZINC METALLOPROTEASE MJ0611-RELATED"/>
    <property type="match status" value="1"/>
</dbReference>
<keyword evidence="8" id="KW-0378">Hydrolase</keyword>
<reference evidence="15" key="1">
    <citation type="journal article" date="2014" name="Front. Microbiol.">
        <title>High frequency of phylogenetically diverse reductive dehalogenase-homologous genes in deep subseafloor sedimentary metagenomes.</title>
        <authorList>
            <person name="Kawai M."/>
            <person name="Futagami T."/>
            <person name="Toyoda A."/>
            <person name="Takaki Y."/>
            <person name="Nishi S."/>
            <person name="Hori S."/>
            <person name="Arai W."/>
            <person name="Tsubouchi T."/>
            <person name="Morono Y."/>
            <person name="Uchiyama I."/>
            <person name="Ito T."/>
            <person name="Fujiyama A."/>
            <person name="Inagaki F."/>
            <person name="Takami H."/>
        </authorList>
    </citation>
    <scope>NUCLEOTIDE SEQUENCE</scope>
    <source>
        <strain evidence="15">Expedition CK06-06</strain>
    </source>
</reference>
<evidence type="ECO:0000256" key="13">
    <source>
        <dbReference type="SAM" id="Phobius"/>
    </source>
</evidence>
<dbReference type="GO" id="GO:0005886">
    <property type="term" value="C:plasma membrane"/>
    <property type="evidence" value="ECO:0007669"/>
    <property type="project" value="UniProtKB-SubCell"/>
</dbReference>
<name>X1F1A8_9ZZZZ</name>
<keyword evidence="7" id="KW-0479">Metal-binding</keyword>
<accession>X1F1A8</accession>
<keyword evidence="12 13" id="KW-0472">Membrane</keyword>